<comment type="caution">
    <text evidence="2">The sequence shown here is derived from an EMBL/GenBank/DDBJ whole genome shotgun (WGS) entry which is preliminary data.</text>
</comment>
<feature type="non-terminal residue" evidence="2">
    <location>
        <position position="1"/>
    </location>
</feature>
<gene>
    <name evidence="2" type="ORF">SMN809_LOCUS46524</name>
</gene>
<feature type="non-terminal residue" evidence="2">
    <location>
        <position position="80"/>
    </location>
</feature>
<name>A0A8S3B198_9BILA</name>
<feature type="compositionally biased region" description="Low complexity" evidence="1">
    <location>
        <begin position="1"/>
        <end position="11"/>
    </location>
</feature>
<evidence type="ECO:0000256" key="1">
    <source>
        <dbReference type="SAM" id="MobiDB-lite"/>
    </source>
</evidence>
<feature type="region of interest" description="Disordered" evidence="1">
    <location>
        <begin position="61"/>
        <end position="80"/>
    </location>
</feature>
<dbReference type="Proteomes" id="UP000676336">
    <property type="component" value="Unassembled WGS sequence"/>
</dbReference>
<evidence type="ECO:0000313" key="3">
    <source>
        <dbReference type="Proteomes" id="UP000676336"/>
    </source>
</evidence>
<feature type="compositionally biased region" description="Basic residues" evidence="1">
    <location>
        <begin position="12"/>
        <end position="22"/>
    </location>
</feature>
<proteinExistence type="predicted"/>
<sequence>TSSSRSSSRNNHYYHHHEKKFRRSPTLEKIFLKASESIESISTQKNPNVSTSSHLIPIQTSNMNSDMQISSTMHSLSETN</sequence>
<accession>A0A8S3B198</accession>
<reference evidence="2" key="1">
    <citation type="submission" date="2021-02" db="EMBL/GenBank/DDBJ databases">
        <authorList>
            <person name="Nowell W R."/>
        </authorList>
    </citation>
    <scope>NUCLEOTIDE SEQUENCE</scope>
</reference>
<feature type="region of interest" description="Disordered" evidence="1">
    <location>
        <begin position="1"/>
        <end position="22"/>
    </location>
</feature>
<dbReference type="AlphaFoldDB" id="A0A8S3B198"/>
<protein>
    <submittedName>
        <fullName evidence="2">Uncharacterized protein</fullName>
    </submittedName>
</protein>
<dbReference type="EMBL" id="CAJOBI010144919">
    <property type="protein sequence ID" value="CAF4785261.1"/>
    <property type="molecule type" value="Genomic_DNA"/>
</dbReference>
<evidence type="ECO:0000313" key="2">
    <source>
        <dbReference type="EMBL" id="CAF4785261.1"/>
    </source>
</evidence>
<organism evidence="2 3">
    <name type="scientific">Rotaria magnacalcarata</name>
    <dbReference type="NCBI Taxonomy" id="392030"/>
    <lineage>
        <taxon>Eukaryota</taxon>
        <taxon>Metazoa</taxon>
        <taxon>Spiralia</taxon>
        <taxon>Gnathifera</taxon>
        <taxon>Rotifera</taxon>
        <taxon>Eurotatoria</taxon>
        <taxon>Bdelloidea</taxon>
        <taxon>Philodinida</taxon>
        <taxon>Philodinidae</taxon>
        <taxon>Rotaria</taxon>
    </lineage>
</organism>